<dbReference type="SUPFAM" id="SSF48452">
    <property type="entry name" value="TPR-like"/>
    <property type="match status" value="1"/>
</dbReference>
<comment type="caution">
    <text evidence="3">The sequence shown here is derived from an EMBL/GenBank/DDBJ whole genome shotgun (WGS) entry which is preliminary data.</text>
</comment>
<dbReference type="EMBL" id="BEXD01003858">
    <property type="protein sequence ID" value="GBC02909.1"/>
    <property type="molecule type" value="Genomic_DNA"/>
</dbReference>
<dbReference type="STRING" id="94130.A0A2Z6SDI2"/>
<feature type="region of interest" description="Disordered" evidence="2">
    <location>
        <begin position="981"/>
        <end position="1028"/>
    </location>
</feature>
<accession>A0A2Z6SDI2</accession>
<dbReference type="AlphaFoldDB" id="A0A2Z6SDI2"/>
<protein>
    <submittedName>
        <fullName evidence="3">Uncharacterized protein</fullName>
    </submittedName>
</protein>
<name>A0A2Z6SDI2_9GLOM</name>
<feature type="compositionally biased region" description="Basic and acidic residues" evidence="2">
    <location>
        <begin position="987"/>
        <end position="1028"/>
    </location>
</feature>
<feature type="repeat" description="TPR" evidence="1">
    <location>
        <begin position="108"/>
        <end position="141"/>
    </location>
</feature>
<dbReference type="Proteomes" id="UP000247702">
    <property type="component" value="Unassembled WGS sequence"/>
</dbReference>
<proteinExistence type="predicted"/>
<gene>
    <name evidence="3" type="ORF">RclHR1_04890020</name>
</gene>
<dbReference type="Gene3D" id="1.25.40.10">
    <property type="entry name" value="Tetratricopeptide repeat domain"/>
    <property type="match status" value="1"/>
</dbReference>
<dbReference type="SMART" id="SM00028">
    <property type="entry name" value="TPR"/>
    <property type="match status" value="2"/>
</dbReference>
<dbReference type="PROSITE" id="PS50293">
    <property type="entry name" value="TPR_REGION"/>
    <property type="match status" value="1"/>
</dbReference>
<dbReference type="PROSITE" id="PS50005">
    <property type="entry name" value="TPR"/>
    <property type="match status" value="1"/>
</dbReference>
<organism evidence="3 4">
    <name type="scientific">Rhizophagus clarus</name>
    <dbReference type="NCBI Taxonomy" id="94130"/>
    <lineage>
        <taxon>Eukaryota</taxon>
        <taxon>Fungi</taxon>
        <taxon>Fungi incertae sedis</taxon>
        <taxon>Mucoromycota</taxon>
        <taxon>Glomeromycotina</taxon>
        <taxon>Glomeromycetes</taxon>
        <taxon>Glomerales</taxon>
        <taxon>Glomeraceae</taxon>
        <taxon>Rhizophagus</taxon>
    </lineage>
</organism>
<keyword evidence="4" id="KW-1185">Reference proteome</keyword>
<sequence length="1028" mass="119972">MTAKVNKPGASCDTHEICLHLPTLVLLYFSLLVFSRTVQMSRFTPTKPLFKDSQEIDDYVLYNFGKKPTSGQIKHYWLSIAKMYFSVGNYSMTTEFLFRLILISPKNYEALELLGITYRKQGQLSNALEYYERALSIPNAPQTLAHDAAELCIQLVKKQKEESEIKNLMTKALYWIERKRSSNNNKKYDPQAVQLLQKIYTILVRHAEKQLDKRSCLKRREGTPPVMNIKWIDDSVKDLVSSEETFIDPLLHILLTKSLLKIQDYQRAWKHVMQRRYNFIDSLEWNTFIKTTFPKFKLEATIDNQKEPLHELTEMIVFANDNVVRLSLNMRLPEESDRLVNEFSELVKTWEISKSQNTQLLEKWTRFQQEYLSRSLRHDGYFQLYLATSDLIQFQNASVIQKNQDHLNVAYLKFKSCLNFRRENFRDPARPISHFIYLMCQRISDVSHQLLVLLQCFDYSWLNKNEEADNIFRLYSENDDDITQNFVLPGHKKFLKVLCKEVGKENLTESSTLKWLSKKALQVDKIAFCVPYDLDRFLMVAAWYIENGEIRDLLRHIFPNLQDCLKLKDPEKTVNKRESPVNALASLFEDLSTRDRLVTNWEKFLSERNVTTKKSSIVEIPTLVDIEFFLSILLIQRQYHCIVRSRAKTLGQILYLTSKGGWKTSANQKKFWRTLLSFYGKNDPDKRVYTSDLMSSEEFTQCLREIRGDINMQDYDYIDVQAVNLQKDLFLIMALLYKSMIIHHHKSRSVEGLRCLEIHQNWDQNISKKEPASFSLFENLFIFDTEVEEPGYRIFIPDNRDPGANDLTDHLSSIFSQDESAVQQDEAIIHQLDVSIDDVDTILENSVIHQTTTPFEGKDDDGEDIKPITKKRVVISEQEEDMIPSEEELDDFDDNLEPSESLEPSENLDEQCPSTSFISQEVFDIQDDDDDDDVNLSQDEDLIQYGQDMPIHSKPLVGADTSFVSIDNNQFEEDWEVSMIENADDDNSFKDNTFKEDNTPEEGNIPKEDNPKEDNTPKDKVDDSLNDS</sequence>
<keyword evidence="1" id="KW-0802">TPR repeat</keyword>
<evidence type="ECO:0000256" key="2">
    <source>
        <dbReference type="SAM" id="MobiDB-lite"/>
    </source>
</evidence>
<evidence type="ECO:0000313" key="4">
    <source>
        <dbReference type="Proteomes" id="UP000247702"/>
    </source>
</evidence>
<feature type="region of interest" description="Disordered" evidence="2">
    <location>
        <begin position="877"/>
        <end position="912"/>
    </location>
</feature>
<evidence type="ECO:0000256" key="1">
    <source>
        <dbReference type="PROSITE-ProRule" id="PRU00339"/>
    </source>
</evidence>
<dbReference type="InterPro" id="IPR019734">
    <property type="entry name" value="TPR_rpt"/>
</dbReference>
<feature type="compositionally biased region" description="Acidic residues" evidence="2">
    <location>
        <begin position="877"/>
        <end position="897"/>
    </location>
</feature>
<dbReference type="InterPro" id="IPR011990">
    <property type="entry name" value="TPR-like_helical_dom_sf"/>
</dbReference>
<reference evidence="3 4" key="1">
    <citation type="submission" date="2017-11" db="EMBL/GenBank/DDBJ databases">
        <title>The genome of Rhizophagus clarus HR1 reveals common genetic basis of auxotrophy among arbuscular mycorrhizal fungi.</title>
        <authorList>
            <person name="Kobayashi Y."/>
        </authorList>
    </citation>
    <scope>NUCLEOTIDE SEQUENCE [LARGE SCALE GENOMIC DNA]</scope>
    <source>
        <strain evidence="3 4">HR1</strain>
    </source>
</reference>
<evidence type="ECO:0000313" key="3">
    <source>
        <dbReference type="EMBL" id="GBC02909.1"/>
    </source>
</evidence>